<dbReference type="Proteomes" id="UP000188603">
    <property type="component" value="Chromosome"/>
</dbReference>
<dbReference type="EMBL" id="CP019699">
    <property type="protein sequence ID" value="AQS55491.1"/>
    <property type="molecule type" value="Genomic_DNA"/>
</dbReference>
<gene>
    <name evidence="1" type="ORF">B0W44_06520</name>
</gene>
<dbReference type="AlphaFoldDB" id="A0A1U9K627"/>
<evidence type="ECO:0000313" key="2">
    <source>
        <dbReference type="Proteomes" id="UP000188603"/>
    </source>
</evidence>
<dbReference type="STRING" id="1471761.B0W44_06520"/>
<protein>
    <submittedName>
        <fullName evidence="1">Uncharacterized protein</fullName>
    </submittedName>
</protein>
<evidence type="ECO:0000313" key="1">
    <source>
        <dbReference type="EMBL" id="AQS55491.1"/>
    </source>
</evidence>
<dbReference type="OrthoDB" id="2692034at2"/>
<sequence length="90" mass="10779">MRMENALFNWLQIHVASKARPDDRAAKKTADFFYEMLVEDHHLQDVEAEADDTTYTVRYTLNGETETRRYPREVVEQLLRDIESEPRYNQ</sequence>
<organism evidence="1 2">
    <name type="scientific">Novibacillus thermophilus</name>
    <dbReference type="NCBI Taxonomy" id="1471761"/>
    <lineage>
        <taxon>Bacteria</taxon>
        <taxon>Bacillati</taxon>
        <taxon>Bacillota</taxon>
        <taxon>Bacilli</taxon>
        <taxon>Bacillales</taxon>
        <taxon>Thermoactinomycetaceae</taxon>
        <taxon>Novibacillus</taxon>
    </lineage>
</organism>
<dbReference type="RefSeq" id="WP_077719351.1">
    <property type="nucleotide sequence ID" value="NZ_CP019699.1"/>
</dbReference>
<reference evidence="1 2" key="1">
    <citation type="journal article" date="2015" name="Int. J. Syst. Evol. Microbiol.">
        <title>Novibacillus thermophilus gen. nov., sp. nov., a Gram-staining-negative and moderately thermophilic member of the family Thermoactinomycetaceae.</title>
        <authorList>
            <person name="Yang G."/>
            <person name="Chen J."/>
            <person name="Zhou S."/>
        </authorList>
    </citation>
    <scope>NUCLEOTIDE SEQUENCE [LARGE SCALE GENOMIC DNA]</scope>
    <source>
        <strain evidence="1 2">SG-1</strain>
    </source>
</reference>
<dbReference type="KEGG" id="ntr:B0W44_06520"/>
<proteinExistence type="predicted"/>
<keyword evidence="2" id="KW-1185">Reference proteome</keyword>
<name>A0A1U9K627_9BACL</name>
<accession>A0A1U9K627</accession>